<sequence>MMCKVCEQSGVEFYPYNKSTCKKCIAARARKSGKRSPEAIERRKKRQSERRKANAKKYQARNAVNNAIRDGRLVKADQCNRCLETEGLHGHHHDYDKPLDVEWLCVNCHLQEHGQR</sequence>
<dbReference type="RefSeq" id="YP_009140159.1">
    <property type="nucleotide sequence ID" value="NC_027118.1"/>
</dbReference>
<reference evidence="2 3" key="2">
    <citation type="journal article" date="2016" name="Virol. J.">
        <title>Genetic characterization of OVC8 lytic phage for Vibrio cholerae O1.</title>
        <authorList>
            <person name="Solis-Sanchez A."/>
            <person name="Hernandez-Chinas U."/>
            <person name="Navarro-Ocana A."/>
            <person name="De la Mora J."/>
            <person name="Xicohtencatl-Cortes J."/>
            <person name="Eslava-Campos C."/>
        </authorList>
    </citation>
    <scope>NUCLEOTIDE SEQUENCE [LARGE SCALE GENOMIC DNA]</scope>
</reference>
<dbReference type="Proteomes" id="UP000008906">
    <property type="component" value="Segment"/>
</dbReference>
<accession>G3FFN9</accession>
<feature type="region of interest" description="Disordered" evidence="1">
    <location>
        <begin position="32"/>
        <end position="58"/>
    </location>
</feature>
<evidence type="ECO:0000313" key="3">
    <source>
        <dbReference type="Proteomes" id="UP000008906"/>
    </source>
</evidence>
<gene>
    <name evidence="2" type="ORF">phiVC8_p30</name>
</gene>
<name>G3FFN9_BPVC8</name>
<dbReference type="EMBL" id="JF712866">
    <property type="protein sequence ID" value="AEM62927.1"/>
    <property type="molecule type" value="Genomic_DNA"/>
</dbReference>
<evidence type="ECO:0000313" key="2">
    <source>
        <dbReference type="EMBL" id="AEM62927.1"/>
    </source>
</evidence>
<organism evidence="2 3">
    <name type="scientific">Vibrio phage phiVC8</name>
    <dbReference type="NCBI Taxonomy" id="1076759"/>
    <lineage>
        <taxon>Viruses</taxon>
        <taxon>Duplodnaviria</taxon>
        <taxon>Heunggongvirae</taxon>
        <taxon>Uroviricota</taxon>
        <taxon>Caudoviricetes</taxon>
        <taxon>Enhodamvirus</taxon>
        <taxon>Enhodamvirus VC8</taxon>
    </lineage>
</organism>
<protein>
    <submittedName>
        <fullName evidence="2">Uncharacterized protein</fullName>
    </submittedName>
</protein>
<dbReference type="KEGG" id="vg:24366414"/>
<organismHost>
    <name type="scientific">Vibrio cholerae</name>
    <dbReference type="NCBI Taxonomy" id="666"/>
</organismHost>
<proteinExistence type="predicted"/>
<reference evidence="3" key="1">
    <citation type="submission" date="2014-05" db="EMBL/GenBank/DDBJ databases">
        <title>Complete genomic sequence of phiVC8, a lytic bacteriophage specific for Vibrio cholerae O1.</title>
        <authorList>
            <person name="Solis-Sanchez A."/>
            <person name="Collado-Torres L."/>
            <person name="Gonzalez-Pedrajo B."/>
            <person name="Mendoza-Hernandez G."/>
            <person name="Eslava-Campos C."/>
        </authorList>
    </citation>
    <scope>NUCLEOTIDE SEQUENCE [LARGE SCALE GENOMIC DNA]</scope>
</reference>
<dbReference type="GeneID" id="24366414"/>
<keyword evidence="3" id="KW-1185">Reference proteome</keyword>
<dbReference type="OrthoDB" id="18433at10239"/>
<evidence type="ECO:0000256" key="1">
    <source>
        <dbReference type="SAM" id="MobiDB-lite"/>
    </source>
</evidence>
<feature type="compositionally biased region" description="Basic residues" evidence="1">
    <location>
        <begin position="42"/>
        <end position="58"/>
    </location>
</feature>